<dbReference type="Gene3D" id="1.20.890.10">
    <property type="entry name" value="cAMP-dependent protein kinase regulatory subunit, dimerization-anchoring domain"/>
    <property type="match status" value="1"/>
</dbReference>
<dbReference type="VEuPathDB" id="ToxoDB:ETH2_1110300"/>
<feature type="region of interest" description="Disordered" evidence="1">
    <location>
        <begin position="55"/>
        <end position="86"/>
    </location>
</feature>
<protein>
    <recommendedName>
        <fullName evidence="4">Adenylate kinase</fullName>
    </recommendedName>
</protein>
<reference evidence="2" key="1">
    <citation type="submission" date="2013-10" db="EMBL/GenBank/DDBJ databases">
        <title>Genomic analysis of the causative agents of coccidiosis in chickens.</title>
        <authorList>
            <person name="Reid A.J."/>
            <person name="Blake D."/>
            <person name="Billington K."/>
            <person name="Browne H."/>
            <person name="Dunn M."/>
            <person name="Hung S."/>
            <person name="Kawahara F."/>
            <person name="Miranda-Saavedra D."/>
            <person name="Mourier T."/>
            <person name="Nagra H."/>
            <person name="Otto T.D."/>
            <person name="Rawlings N."/>
            <person name="Sanchez A."/>
            <person name="Sanders M."/>
            <person name="Subramaniam C."/>
            <person name="Tay Y."/>
            <person name="Dear P."/>
            <person name="Doerig C."/>
            <person name="Gruber A."/>
            <person name="Parkinson J."/>
            <person name="Shirley M."/>
            <person name="Wan K.L."/>
            <person name="Berriman M."/>
            <person name="Tomley F."/>
            <person name="Pain A."/>
        </authorList>
    </citation>
    <scope>NUCLEOTIDE SEQUENCE [LARGE SCALE GENOMIC DNA]</scope>
    <source>
        <strain evidence="2">Houghton</strain>
    </source>
</reference>
<name>U6LCF2_EIMTE</name>
<dbReference type="Proteomes" id="UP000030747">
    <property type="component" value="Unassembled WGS sequence"/>
</dbReference>
<accession>U6LCF2</accession>
<dbReference type="SUPFAM" id="SSF47391">
    <property type="entry name" value="Dimerization-anchoring domain of cAMP-dependent PK regulatory subunit"/>
    <property type="match status" value="1"/>
</dbReference>
<dbReference type="AlphaFoldDB" id="U6LCF2"/>
<sequence length="140" mass="15992">MESEKEFAKKCEEYAEAQGLRELLQQLLRLLLLQQPQDPLQYLIDYLKQLQDTENSSSSSLSELLQQQQQQQQEQQQQQQQQQRRVGPPLTVVVLGLPGSSRSQVSVHLAKKWGLEIISAKQILKTFAEKHPKSEAAKAV</sequence>
<keyword evidence="3" id="KW-1185">Reference proteome</keyword>
<gene>
    <name evidence="2" type="ORF">ETH_00002350</name>
</gene>
<dbReference type="VEuPathDB" id="ToxoDB:ETH_00002350"/>
<evidence type="ECO:0008006" key="4">
    <source>
        <dbReference type="Google" id="ProtNLM"/>
    </source>
</evidence>
<proteinExistence type="predicted"/>
<evidence type="ECO:0000313" key="2">
    <source>
        <dbReference type="EMBL" id="CDJ45405.1"/>
    </source>
</evidence>
<evidence type="ECO:0000256" key="1">
    <source>
        <dbReference type="SAM" id="MobiDB-lite"/>
    </source>
</evidence>
<dbReference type="InterPro" id="IPR027417">
    <property type="entry name" value="P-loop_NTPase"/>
</dbReference>
<reference evidence="2" key="2">
    <citation type="submission" date="2013-10" db="EMBL/GenBank/DDBJ databases">
        <authorList>
            <person name="Aslett M."/>
        </authorList>
    </citation>
    <scope>NUCLEOTIDE SEQUENCE [LARGE SCALE GENOMIC DNA]</scope>
    <source>
        <strain evidence="2">Houghton</strain>
    </source>
</reference>
<dbReference type="Gene3D" id="3.40.50.300">
    <property type="entry name" value="P-loop containing nucleotide triphosphate hydrolases"/>
    <property type="match status" value="1"/>
</dbReference>
<feature type="non-terminal residue" evidence="2">
    <location>
        <position position="140"/>
    </location>
</feature>
<dbReference type="RefSeq" id="XP_013236151.1">
    <property type="nucleotide sequence ID" value="XM_013380697.1"/>
</dbReference>
<dbReference type="GeneID" id="25249685"/>
<dbReference type="OrthoDB" id="522106at2759"/>
<dbReference type="EMBL" id="HG678226">
    <property type="protein sequence ID" value="CDJ45405.1"/>
    <property type="molecule type" value="Genomic_DNA"/>
</dbReference>
<evidence type="ECO:0000313" key="3">
    <source>
        <dbReference type="Proteomes" id="UP000030747"/>
    </source>
</evidence>
<feature type="compositionally biased region" description="Low complexity" evidence="1">
    <location>
        <begin position="56"/>
        <end position="86"/>
    </location>
</feature>
<organism evidence="2 3">
    <name type="scientific">Eimeria tenella</name>
    <name type="common">Coccidian parasite</name>
    <dbReference type="NCBI Taxonomy" id="5802"/>
    <lineage>
        <taxon>Eukaryota</taxon>
        <taxon>Sar</taxon>
        <taxon>Alveolata</taxon>
        <taxon>Apicomplexa</taxon>
        <taxon>Conoidasida</taxon>
        <taxon>Coccidia</taxon>
        <taxon>Eucoccidiorida</taxon>
        <taxon>Eimeriorina</taxon>
        <taxon>Eimeriidae</taxon>
        <taxon>Eimeria</taxon>
    </lineage>
</organism>